<sequence length="344" mass="39140">MRDGKKQFSKLLCYTIILGVILSGCMSKQGMMQVQNAVEEAEKHFETVQTLNAERTYPDNFVTARDNLYEAKKFLEEKWMAKKALPAAENSLSASKIILKRYYLDGIANKAAKLKQTIIEKVGDDYDSPLKDYLPELDEVLNYAEELETGQQIASLDKVLASLDVCIKVQDVSISYTSDRLESDVSFDIGSYDLSAKGIRTLEQNFLSKIIADKEKYKGQYPDSIITLKIKVVGYTDQVGFDEKKPLFRELSAGIENELPPKYEPEERRRFLNRRLSKFRARAISEYIKRRILRTERRGSKVKVDPESLGKGEAIPPGISPSGSVNDPQRRICKIYSTINYMAK</sequence>
<feature type="region of interest" description="Disordered" evidence="1">
    <location>
        <begin position="303"/>
        <end position="326"/>
    </location>
</feature>
<name>A0A975BJ39_9BACT</name>
<protein>
    <submittedName>
        <fullName evidence="2">Uncharacterized protein</fullName>
    </submittedName>
</protein>
<dbReference type="Proteomes" id="UP000663722">
    <property type="component" value="Chromosome"/>
</dbReference>
<accession>A0A975BJ39</accession>
<dbReference type="AlphaFoldDB" id="A0A975BJ39"/>
<reference evidence="2" key="1">
    <citation type="journal article" date="2021" name="Microb. Physiol.">
        <title>Proteogenomic Insights into the Physiology of Marine, Sulfate-Reducing, Filamentous Desulfonema limicola and Desulfonema magnum.</title>
        <authorList>
            <person name="Schnaars V."/>
            <person name="Wohlbrand L."/>
            <person name="Scheve S."/>
            <person name="Hinrichs C."/>
            <person name="Reinhardt R."/>
            <person name="Rabus R."/>
        </authorList>
    </citation>
    <scope>NUCLEOTIDE SEQUENCE</scope>
    <source>
        <strain evidence="2">4be13</strain>
    </source>
</reference>
<proteinExistence type="predicted"/>
<dbReference type="EMBL" id="CP061800">
    <property type="protein sequence ID" value="QTA86497.1"/>
    <property type="molecule type" value="Genomic_DNA"/>
</dbReference>
<dbReference type="RefSeq" id="WP_207682106.1">
    <property type="nucleotide sequence ID" value="NZ_CP061800.1"/>
</dbReference>
<dbReference type="PROSITE" id="PS51257">
    <property type="entry name" value="PROKAR_LIPOPROTEIN"/>
    <property type="match status" value="1"/>
</dbReference>
<evidence type="ECO:0000313" key="2">
    <source>
        <dbReference type="EMBL" id="QTA86497.1"/>
    </source>
</evidence>
<dbReference type="Gene3D" id="3.30.1330.60">
    <property type="entry name" value="OmpA-like domain"/>
    <property type="match status" value="1"/>
</dbReference>
<gene>
    <name evidence="2" type="ORF">dnm_025200</name>
</gene>
<dbReference type="KEGG" id="dmm:dnm_025200"/>
<evidence type="ECO:0000313" key="3">
    <source>
        <dbReference type="Proteomes" id="UP000663722"/>
    </source>
</evidence>
<keyword evidence="3" id="KW-1185">Reference proteome</keyword>
<evidence type="ECO:0000256" key="1">
    <source>
        <dbReference type="SAM" id="MobiDB-lite"/>
    </source>
</evidence>
<organism evidence="2 3">
    <name type="scientific">Desulfonema magnum</name>
    <dbReference type="NCBI Taxonomy" id="45655"/>
    <lineage>
        <taxon>Bacteria</taxon>
        <taxon>Pseudomonadati</taxon>
        <taxon>Thermodesulfobacteriota</taxon>
        <taxon>Desulfobacteria</taxon>
        <taxon>Desulfobacterales</taxon>
        <taxon>Desulfococcaceae</taxon>
        <taxon>Desulfonema</taxon>
    </lineage>
</organism>
<dbReference type="InterPro" id="IPR036737">
    <property type="entry name" value="OmpA-like_sf"/>
</dbReference>